<dbReference type="EMBL" id="CP061538">
    <property type="protein sequence ID" value="QNV40808.1"/>
    <property type="molecule type" value="Genomic_DNA"/>
</dbReference>
<dbReference type="Pfam" id="PF02021">
    <property type="entry name" value="UPF0102"/>
    <property type="match status" value="1"/>
</dbReference>
<accession>A0A7H2BMB2</accession>
<dbReference type="InterPro" id="IPR011856">
    <property type="entry name" value="tRNA_endonuc-like_dom_sf"/>
</dbReference>
<dbReference type="RefSeq" id="WP_145173147.1">
    <property type="nucleotide sequence ID" value="NZ_CP061538.1"/>
</dbReference>
<dbReference type="Proteomes" id="UP000516421">
    <property type="component" value="Chromosome"/>
</dbReference>
<evidence type="ECO:0000256" key="1">
    <source>
        <dbReference type="ARBA" id="ARBA00006738"/>
    </source>
</evidence>
<evidence type="ECO:0000313" key="4">
    <source>
        <dbReference type="Proteomes" id="UP000516421"/>
    </source>
</evidence>
<gene>
    <name evidence="3" type="ORF">IDM48_05315</name>
</gene>
<sequence length="127" mass="14612">MKTHLEVGQWGEDIAVAILQLSAYQLLTRNWRPRLERGDKRVRGEIDAVMLDPEGDLVFVEVKTRSTLNFGSPFDAIQQEKVQRIKRLAYAWCSENPDYRARSLRMDAVSICGTPTNFTYEHLKAVN</sequence>
<comment type="similarity">
    <text evidence="1 2">Belongs to the UPF0102 family.</text>
</comment>
<dbReference type="SUPFAM" id="SSF52980">
    <property type="entry name" value="Restriction endonuclease-like"/>
    <property type="match status" value="1"/>
</dbReference>
<keyword evidence="4" id="KW-1185">Reference proteome</keyword>
<proteinExistence type="inferred from homology"/>
<evidence type="ECO:0000313" key="3">
    <source>
        <dbReference type="EMBL" id="QNV40808.1"/>
    </source>
</evidence>
<dbReference type="InterPro" id="IPR011335">
    <property type="entry name" value="Restrct_endonuc-II-like"/>
</dbReference>
<dbReference type="Gene3D" id="3.40.1350.10">
    <property type="match status" value="1"/>
</dbReference>
<dbReference type="PANTHER" id="PTHR34039">
    <property type="entry name" value="UPF0102 PROTEIN YRAN"/>
    <property type="match status" value="1"/>
</dbReference>
<dbReference type="InterPro" id="IPR003509">
    <property type="entry name" value="UPF0102_YraN-like"/>
</dbReference>
<dbReference type="KEGG" id="rama:IDM48_05315"/>
<reference evidence="3 4" key="1">
    <citation type="submission" date="2020-09" db="EMBL/GenBank/DDBJ databases">
        <title>Investigation of environmental microbe.</title>
        <authorList>
            <person name="Ou Y."/>
            <person name="Kang Q."/>
        </authorList>
    </citation>
    <scope>NUCLEOTIDE SEQUENCE [LARGE SCALE GENOMIC DNA]</scope>
    <source>
        <strain evidence="3 4">KJZ-9</strain>
    </source>
</reference>
<dbReference type="AlphaFoldDB" id="A0A7H2BMB2"/>
<evidence type="ECO:0000256" key="2">
    <source>
        <dbReference type="HAMAP-Rule" id="MF_00048"/>
    </source>
</evidence>
<dbReference type="HAMAP" id="MF_00048">
    <property type="entry name" value="UPF0102"/>
    <property type="match status" value="1"/>
</dbReference>
<name>A0A7H2BMB2_9MICC</name>
<dbReference type="CDD" id="cd20736">
    <property type="entry name" value="PoNe_Nuclease"/>
    <property type="match status" value="1"/>
</dbReference>
<dbReference type="GO" id="GO:0003676">
    <property type="term" value="F:nucleic acid binding"/>
    <property type="evidence" value="ECO:0007669"/>
    <property type="project" value="InterPro"/>
</dbReference>
<organism evidence="3 4">
    <name type="scientific">Rothia amarae</name>
    <dbReference type="NCBI Taxonomy" id="169480"/>
    <lineage>
        <taxon>Bacteria</taxon>
        <taxon>Bacillati</taxon>
        <taxon>Actinomycetota</taxon>
        <taxon>Actinomycetes</taxon>
        <taxon>Micrococcales</taxon>
        <taxon>Micrococcaceae</taxon>
        <taxon>Rothia</taxon>
    </lineage>
</organism>
<protein>
    <recommendedName>
        <fullName evidence="2">UPF0102 protein IDM48_05315</fullName>
    </recommendedName>
</protein>
<dbReference type="PANTHER" id="PTHR34039:SF1">
    <property type="entry name" value="UPF0102 PROTEIN YRAN"/>
    <property type="match status" value="1"/>
</dbReference>